<sequence length="80" mass="8785">MGGNYVVMGCRTRWHLTGHKIADFEEENYVLQPETNISSREFIKKAEFVNAETFAGALVEDSGSEEDDGPTGGYTPNPGD</sequence>
<reference evidence="2 3" key="1">
    <citation type="submission" date="2016-11" db="EMBL/GenBank/DDBJ databases">
        <authorList>
            <person name="Jaros S."/>
            <person name="Januszkiewicz K."/>
            <person name="Wedrychowicz H."/>
        </authorList>
    </citation>
    <scope>NUCLEOTIDE SEQUENCE [LARGE SCALE GENOMIC DNA]</scope>
    <source>
        <strain evidence="2 3">KHT3</strain>
    </source>
</reference>
<dbReference type="AlphaFoldDB" id="A0A1M6UHK1"/>
<feature type="region of interest" description="Disordered" evidence="1">
    <location>
        <begin position="57"/>
        <end position="80"/>
    </location>
</feature>
<protein>
    <submittedName>
        <fullName evidence="2">Uncharacterized protein</fullName>
    </submittedName>
</protein>
<dbReference type="Proteomes" id="UP000184130">
    <property type="component" value="Unassembled WGS sequence"/>
</dbReference>
<organism evidence="2 3">
    <name type="scientific">Xylanibacter ruminicola</name>
    <name type="common">Prevotella ruminicola</name>
    <dbReference type="NCBI Taxonomy" id="839"/>
    <lineage>
        <taxon>Bacteria</taxon>
        <taxon>Pseudomonadati</taxon>
        <taxon>Bacteroidota</taxon>
        <taxon>Bacteroidia</taxon>
        <taxon>Bacteroidales</taxon>
        <taxon>Prevotellaceae</taxon>
        <taxon>Xylanibacter</taxon>
    </lineage>
</organism>
<evidence type="ECO:0000313" key="3">
    <source>
        <dbReference type="Proteomes" id="UP000184130"/>
    </source>
</evidence>
<proteinExistence type="predicted"/>
<name>A0A1M6UHK1_XYLRU</name>
<accession>A0A1M6UHK1</accession>
<evidence type="ECO:0000313" key="2">
    <source>
        <dbReference type="EMBL" id="SHK68640.1"/>
    </source>
</evidence>
<evidence type="ECO:0000256" key="1">
    <source>
        <dbReference type="SAM" id="MobiDB-lite"/>
    </source>
</evidence>
<dbReference type="EMBL" id="FRBD01000009">
    <property type="protein sequence ID" value="SHK68640.1"/>
    <property type="molecule type" value="Genomic_DNA"/>
</dbReference>
<gene>
    <name evidence="2" type="ORF">SAMN05216463_10971</name>
</gene>